<evidence type="ECO:0000313" key="1">
    <source>
        <dbReference type="EMBL" id="KAF3807379.1"/>
    </source>
</evidence>
<reference evidence="1" key="2">
    <citation type="submission" date="2020-03" db="EMBL/GenBank/DDBJ databases">
        <authorList>
            <person name="Fu F.-F."/>
            <person name="Chen J."/>
        </authorList>
    </citation>
    <scope>NUCLEOTIDE SEQUENCE</scope>
    <source>
        <strain evidence="1">Lc1</strain>
    </source>
</reference>
<dbReference type="Pfam" id="PF14388">
    <property type="entry name" value="DUF4419"/>
    <property type="match status" value="1"/>
</dbReference>
<dbReference type="GeneID" id="69015976"/>
<protein>
    <submittedName>
        <fullName evidence="1">Uncharacterized protein</fullName>
    </submittedName>
</protein>
<keyword evidence="2" id="KW-1185">Reference proteome</keyword>
<dbReference type="RefSeq" id="XP_045266538.1">
    <property type="nucleotide sequence ID" value="XM_045408795.1"/>
</dbReference>
<reference evidence="1" key="1">
    <citation type="journal article" date="2020" name="Phytopathology">
        <title>Genome sequence and comparative analysis of Colletotrichum gloeosporioides isolated from Liriodendron leaves.</title>
        <authorList>
            <person name="Fu F.F."/>
            <person name="Hao Z."/>
            <person name="Wang P."/>
            <person name="Lu Y."/>
            <person name="Xue L.J."/>
            <person name="Wei G."/>
            <person name="Tian Y."/>
            <person name="Baishi H."/>
            <person name="Xu H."/>
            <person name="Shi J."/>
            <person name="Cheng T."/>
            <person name="Wang G."/>
            <person name="Yi Y."/>
            <person name="Chen J."/>
        </authorList>
    </citation>
    <scope>NUCLEOTIDE SEQUENCE</scope>
    <source>
        <strain evidence="1">Lc1</strain>
    </source>
</reference>
<evidence type="ECO:0000313" key="2">
    <source>
        <dbReference type="Proteomes" id="UP000613401"/>
    </source>
</evidence>
<proteinExistence type="predicted"/>
<organism evidence="1 2">
    <name type="scientific">Colletotrichum gloeosporioides</name>
    <name type="common">Anthracnose fungus</name>
    <name type="synonym">Glomerella cingulata</name>
    <dbReference type="NCBI Taxonomy" id="474922"/>
    <lineage>
        <taxon>Eukaryota</taxon>
        <taxon>Fungi</taxon>
        <taxon>Dikarya</taxon>
        <taxon>Ascomycota</taxon>
        <taxon>Pezizomycotina</taxon>
        <taxon>Sordariomycetes</taxon>
        <taxon>Hypocreomycetidae</taxon>
        <taxon>Glomerellales</taxon>
        <taxon>Glomerellaceae</taxon>
        <taxon>Colletotrichum</taxon>
        <taxon>Colletotrichum gloeosporioides species complex</taxon>
    </lineage>
</organism>
<dbReference type="EMBL" id="WVTB01000030">
    <property type="protein sequence ID" value="KAF3807379.1"/>
    <property type="molecule type" value="Genomic_DNA"/>
</dbReference>
<name>A0A8H4FNI1_COLGL</name>
<dbReference type="AlphaFoldDB" id="A0A8H4FNI1"/>
<gene>
    <name evidence="1" type="ORF">GCG54_00008836</name>
</gene>
<accession>A0A8H4FNI1</accession>
<sequence length="130" mass="14468">MPTVIRPHPEVVGKCAYTPSPNRDFFKQISAEDQSRESVQTSVSGAHDGTILRSDDVWLDVLVQVSFFVNGPGRAEALRNHFVAHEGQRFLVVRIGSGQAVNSFDMETITEHFVILLREHQPGRLDAADL</sequence>
<dbReference type="InterPro" id="IPR025533">
    <property type="entry name" value="DUF4419"/>
</dbReference>
<comment type="caution">
    <text evidence="1">The sequence shown here is derived from an EMBL/GenBank/DDBJ whole genome shotgun (WGS) entry which is preliminary data.</text>
</comment>
<dbReference type="Proteomes" id="UP000613401">
    <property type="component" value="Unassembled WGS sequence"/>
</dbReference>